<feature type="transmembrane region" description="Helical" evidence="1">
    <location>
        <begin position="173"/>
        <end position="194"/>
    </location>
</feature>
<keyword evidence="1" id="KW-0812">Transmembrane</keyword>
<keyword evidence="1" id="KW-0472">Membrane</keyword>
<protein>
    <submittedName>
        <fullName evidence="2">Uncharacterized protein</fullName>
    </submittedName>
</protein>
<keyword evidence="3" id="KW-1185">Reference proteome</keyword>
<dbReference type="EMBL" id="JADEWU010000017">
    <property type="protein sequence ID" value="MBE9143549.1"/>
    <property type="molecule type" value="Genomic_DNA"/>
</dbReference>
<keyword evidence="1" id="KW-1133">Transmembrane helix</keyword>
<sequence>MIYKWDEDVILQELMAENLLPDQLSTIYSIYPPLSQNIRILAPLKYALEMKRKYQDNSPSSNLHKYSVLFAETLAALMNSRAPYAALAGFPGEWRLISALLISFPLVYFTEWAISYWVASSSIKRDIQNDQTQINLKDKKAKTTNNKLTGIRAEAEQEVFNSVLKDDLHQTSVLFVALAITLLTIEYAATLFYVRFQGEDGDWITYVVPLLGIVLTIITAFYKGKIIDYPQYKRQISRKFDLYYKEYKEENAHTIKAASQECLRLDELTPYLLEHPKATPEQKNAKENEIRIEQLNYEGNKVLEKWQKEIHEQKRKLSQPSKDLSNREATENAIQQEIKAINEKFQLELYQIESELKRRGASFDGLSNGKVNQGLNAKFQLKPNSNH</sequence>
<comment type="caution">
    <text evidence="2">The sequence shown here is derived from an EMBL/GenBank/DDBJ whole genome shotgun (WGS) entry which is preliminary data.</text>
</comment>
<feature type="transmembrane region" description="Helical" evidence="1">
    <location>
        <begin position="96"/>
        <end position="119"/>
    </location>
</feature>
<accession>A0ABR9UDA0</accession>
<organism evidence="2 3">
    <name type="scientific">Planktothrix mougeotii LEGE 06226</name>
    <dbReference type="NCBI Taxonomy" id="1828728"/>
    <lineage>
        <taxon>Bacteria</taxon>
        <taxon>Bacillati</taxon>
        <taxon>Cyanobacteriota</taxon>
        <taxon>Cyanophyceae</taxon>
        <taxon>Oscillatoriophycideae</taxon>
        <taxon>Oscillatoriales</taxon>
        <taxon>Microcoleaceae</taxon>
        <taxon>Planktothrix</taxon>
    </lineage>
</organism>
<proteinExistence type="predicted"/>
<dbReference type="RefSeq" id="WP_193869114.1">
    <property type="nucleotide sequence ID" value="NZ_JADEWU010000017.1"/>
</dbReference>
<evidence type="ECO:0000313" key="2">
    <source>
        <dbReference type="EMBL" id="MBE9143549.1"/>
    </source>
</evidence>
<gene>
    <name evidence="2" type="ORF">IQ236_09955</name>
</gene>
<evidence type="ECO:0000313" key="3">
    <source>
        <dbReference type="Proteomes" id="UP000640725"/>
    </source>
</evidence>
<dbReference type="Proteomes" id="UP000640725">
    <property type="component" value="Unassembled WGS sequence"/>
</dbReference>
<name>A0ABR9UDA0_9CYAN</name>
<evidence type="ECO:0000256" key="1">
    <source>
        <dbReference type="SAM" id="Phobius"/>
    </source>
</evidence>
<feature type="transmembrane region" description="Helical" evidence="1">
    <location>
        <begin position="206"/>
        <end position="224"/>
    </location>
</feature>
<reference evidence="2 3" key="1">
    <citation type="submission" date="2020-10" db="EMBL/GenBank/DDBJ databases">
        <authorList>
            <person name="Castelo-Branco R."/>
            <person name="Eusebio N."/>
            <person name="Adriana R."/>
            <person name="Vieira A."/>
            <person name="Brugerolle De Fraissinette N."/>
            <person name="Rezende De Castro R."/>
            <person name="Schneider M.P."/>
            <person name="Vasconcelos V."/>
            <person name="Leao P.N."/>
        </authorList>
    </citation>
    <scope>NUCLEOTIDE SEQUENCE [LARGE SCALE GENOMIC DNA]</scope>
    <source>
        <strain evidence="2 3">LEGE 06226</strain>
    </source>
</reference>